<dbReference type="PANTHER" id="PTHR45588:SF1">
    <property type="entry name" value="WW DOMAIN-CONTAINING PROTEIN"/>
    <property type="match status" value="1"/>
</dbReference>
<proteinExistence type="predicted"/>
<dbReference type="PANTHER" id="PTHR45588">
    <property type="entry name" value="TPR DOMAIN-CONTAINING PROTEIN"/>
    <property type="match status" value="1"/>
</dbReference>
<organism evidence="1">
    <name type="scientific">marine metagenome</name>
    <dbReference type="NCBI Taxonomy" id="408172"/>
    <lineage>
        <taxon>unclassified sequences</taxon>
        <taxon>metagenomes</taxon>
        <taxon>ecological metagenomes</taxon>
    </lineage>
</organism>
<dbReference type="EMBL" id="UINC01069603">
    <property type="protein sequence ID" value="SVC03108.1"/>
    <property type="molecule type" value="Genomic_DNA"/>
</dbReference>
<reference evidence="1" key="1">
    <citation type="submission" date="2018-05" db="EMBL/GenBank/DDBJ databases">
        <authorList>
            <person name="Lanie J.A."/>
            <person name="Ng W.-L."/>
            <person name="Kazmierczak K.M."/>
            <person name="Andrzejewski T.M."/>
            <person name="Davidsen T.M."/>
            <person name="Wayne K.J."/>
            <person name="Tettelin H."/>
            <person name="Glass J.I."/>
            <person name="Rusch D."/>
            <person name="Podicherti R."/>
            <person name="Tsui H.-C.T."/>
            <person name="Winkler M.E."/>
        </authorList>
    </citation>
    <scope>NUCLEOTIDE SEQUENCE</scope>
</reference>
<protein>
    <submittedName>
        <fullName evidence="1">Uncharacterized protein</fullName>
    </submittedName>
</protein>
<dbReference type="AlphaFoldDB" id="A0A382IU38"/>
<accession>A0A382IU38</accession>
<feature type="non-terminal residue" evidence="1">
    <location>
        <position position="144"/>
    </location>
</feature>
<gene>
    <name evidence="1" type="ORF">METZ01_LOCUS255962</name>
</gene>
<evidence type="ECO:0000313" key="1">
    <source>
        <dbReference type="EMBL" id="SVC03108.1"/>
    </source>
</evidence>
<name>A0A382IU38_9ZZZZ</name>
<sequence length="144" mass="15934">MRLYCFEISVYRVTRQLSEGKMNESWKATFDSCLTGTSFACRILSALTVGMLALSGPADITAQESAGAMEQVPLLEEVTGDFSRTIETGLPLAQAYFDQGIQMVYAFTFPVAIRSFEEAQRQDPNCAMCYWGEAQARGPFINSL</sequence>